<evidence type="ECO:0000256" key="8">
    <source>
        <dbReference type="ARBA" id="ARBA00023136"/>
    </source>
</evidence>
<dbReference type="InterPro" id="IPR001872">
    <property type="entry name" value="Peptidase_A8"/>
</dbReference>
<feature type="transmembrane region" description="Helical" evidence="9">
    <location>
        <begin position="153"/>
        <end position="172"/>
    </location>
</feature>
<protein>
    <recommendedName>
        <fullName evidence="9">Lipoprotein signal peptidase</fullName>
        <ecNumber evidence="9">3.4.23.36</ecNumber>
    </recommendedName>
    <alternativeName>
        <fullName evidence="9">Prolipoprotein signal peptidase</fullName>
    </alternativeName>
    <alternativeName>
        <fullName evidence="9">Signal peptidase II</fullName>
        <shortName evidence="9">SPase II</shortName>
    </alternativeName>
</protein>
<comment type="similarity">
    <text evidence="1 9 11">Belongs to the peptidase A8 family.</text>
</comment>
<keyword evidence="8 9" id="KW-0472">Membrane</keyword>
<organism evidence="12 13">
    <name type="scientific">Micavibrio aeruginosavorus</name>
    <dbReference type="NCBI Taxonomy" id="349221"/>
    <lineage>
        <taxon>Bacteria</taxon>
        <taxon>Pseudomonadati</taxon>
        <taxon>Bdellovibrionota</taxon>
        <taxon>Bdellovibrionia</taxon>
        <taxon>Bdellovibrionales</taxon>
        <taxon>Pseudobdellovibrionaceae</taxon>
        <taxon>Micavibrio</taxon>
    </lineage>
</organism>
<keyword evidence="4 9" id="KW-0812">Transmembrane</keyword>
<evidence type="ECO:0000313" key="12">
    <source>
        <dbReference type="EMBL" id="PZO85714.1"/>
    </source>
</evidence>
<evidence type="ECO:0000256" key="9">
    <source>
        <dbReference type="HAMAP-Rule" id="MF_00161"/>
    </source>
</evidence>
<evidence type="ECO:0000256" key="4">
    <source>
        <dbReference type="ARBA" id="ARBA00022692"/>
    </source>
</evidence>
<evidence type="ECO:0000256" key="2">
    <source>
        <dbReference type="ARBA" id="ARBA00022475"/>
    </source>
</evidence>
<proteinExistence type="inferred from homology"/>
<feature type="active site" evidence="9">
    <location>
        <position position="160"/>
    </location>
</feature>
<feature type="transmembrane region" description="Helical" evidence="9">
    <location>
        <begin position="12"/>
        <end position="35"/>
    </location>
</feature>
<comment type="catalytic activity">
    <reaction evidence="9 10">
        <text>Release of signal peptides from bacterial membrane prolipoproteins. Hydrolyzes -Xaa-Yaa-Zaa-|-(S,diacylglyceryl)Cys-, in which Xaa is hydrophobic (preferably Leu), and Yaa (Ala or Ser) and Zaa (Gly or Ala) have small, neutral side chains.</text>
        <dbReference type="EC" id="3.4.23.36"/>
    </reaction>
</comment>
<dbReference type="GO" id="GO:0006508">
    <property type="term" value="P:proteolysis"/>
    <property type="evidence" value="ECO:0007669"/>
    <property type="project" value="UniProtKB-KW"/>
</dbReference>
<dbReference type="NCBIfam" id="TIGR00077">
    <property type="entry name" value="lspA"/>
    <property type="match status" value="1"/>
</dbReference>
<dbReference type="PROSITE" id="PS00855">
    <property type="entry name" value="SPASE_II"/>
    <property type="match status" value="1"/>
</dbReference>
<reference evidence="12 13" key="1">
    <citation type="submission" date="2017-08" db="EMBL/GenBank/DDBJ databases">
        <title>Infants hospitalized years apart are colonized by the same room-sourced microbial strains.</title>
        <authorList>
            <person name="Brooks B."/>
            <person name="Olm M.R."/>
            <person name="Firek B.A."/>
            <person name="Baker R."/>
            <person name="Thomas B.C."/>
            <person name="Morowitz M.J."/>
            <person name="Banfield J.F."/>
        </authorList>
    </citation>
    <scope>NUCLEOTIDE SEQUENCE [LARGE SCALE GENOMIC DNA]</scope>
    <source>
        <strain evidence="12">S2_018_000_R2_104</strain>
    </source>
</reference>
<dbReference type="Pfam" id="PF01252">
    <property type="entry name" value="Peptidase_A8"/>
    <property type="match status" value="1"/>
</dbReference>
<keyword evidence="6 9" id="KW-0378">Hydrolase</keyword>
<evidence type="ECO:0000256" key="7">
    <source>
        <dbReference type="ARBA" id="ARBA00022989"/>
    </source>
</evidence>
<feature type="transmembrane region" description="Helical" evidence="9">
    <location>
        <begin position="88"/>
        <end position="108"/>
    </location>
</feature>
<dbReference type="UniPathway" id="UPA00665"/>
<dbReference type="AlphaFoldDB" id="A0A2W4ZTQ1"/>
<keyword evidence="3 9" id="KW-0645">Protease</keyword>
<keyword evidence="2 9" id="KW-1003">Cell membrane</keyword>
<dbReference type="HAMAP" id="MF_00161">
    <property type="entry name" value="LspA"/>
    <property type="match status" value="1"/>
</dbReference>
<evidence type="ECO:0000313" key="13">
    <source>
        <dbReference type="Proteomes" id="UP000249557"/>
    </source>
</evidence>
<gene>
    <name evidence="9 12" type="primary">lspA</name>
    <name evidence="12" type="ORF">DI626_07300</name>
</gene>
<keyword evidence="7 9" id="KW-1133">Transmembrane helix</keyword>
<evidence type="ECO:0000256" key="5">
    <source>
        <dbReference type="ARBA" id="ARBA00022750"/>
    </source>
</evidence>
<dbReference type="GO" id="GO:0005886">
    <property type="term" value="C:plasma membrane"/>
    <property type="evidence" value="ECO:0007669"/>
    <property type="project" value="UniProtKB-SubCell"/>
</dbReference>
<dbReference type="PRINTS" id="PR00781">
    <property type="entry name" value="LIPOSIGPTASE"/>
</dbReference>
<evidence type="ECO:0000256" key="11">
    <source>
        <dbReference type="RuleBase" id="RU004181"/>
    </source>
</evidence>
<name>A0A2W4ZTQ1_9BACT</name>
<evidence type="ECO:0000256" key="3">
    <source>
        <dbReference type="ARBA" id="ARBA00022670"/>
    </source>
</evidence>
<dbReference type="PANTHER" id="PTHR33695:SF1">
    <property type="entry name" value="LIPOPROTEIN SIGNAL PEPTIDASE"/>
    <property type="match status" value="1"/>
</dbReference>
<dbReference type="Proteomes" id="UP000249557">
    <property type="component" value="Unassembled WGS sequence"/>
</dbReference>
<feature type="transmembrane region" description="Helical" evidence="9">
    <location>
        <begin position="114"/>
        <end position="132"/>
    </location>
</feature>
<comment type="function">
    <text evidence="9 10">This protein specifically catalyzes the removal of signal peptides from prolipoproteins.</text>
</comment>
<dbReference type="EC" id="3.4.23.36" evidence="9"/>
<evidence type="ECO:0000256" key="10">
    <source>
        <dbReference type="RuleBase" id="RU000594"/>
    </source>
</evidence>
<evidence type="ECO:0000256" key="1">
    <source>
        <dbReference type="ARBA" id="ARBA00006139"/>
    </source>
</evidence>
<keyword evidence="5 9" id="KW-0064">Aspartyl protease</keyword>
<dbReference type="EMBL" id="QFNK01000142">
    <property type="protein sequence ID" value="PZO85714.1"/>
    <property type="molecule type" value="Genomic_DNA"/>
</dbReference>
<comment type="caution">
    <text evidence="12">The sequence shown here is derived from an EMBL/GenBank/DDBJ whole genome shotgun (WGS) entry which is preliminary data.</text>
</comment>
<dbReference type="PANTHER" id="PTHR33695">
    <property type="entry name" value="LIPOPROTEIN SIGNAL PEPTIDASE"/>
    <property type="match status" value="1"/>
</dbReference>
<dbReference type="GO" id="GO:0004190">
    <property type="term" value="F:aspartic-type endopeptidase activity"/>
    <property type="evidence" value="ECO:0007669"/>
    <property type="project" value="UniProtKB-UniRule"/>
</dbReference>
<sequence>MIKACSCKATLGFSLAAFIIVADQISKWAILEYIIRPKAMPGTDAMSLFDWLSSAPARFGFASVELLPFFNLTMVWNEGISFGLFQGSGIWILSGLALAITVLFSVWLVRAQGWLQAVSLSMVIGGAIGNVIDRARFGAVADFFDFHVMGWHYPAFNVADCAIVVGIAMLVLDGIFLEPKRTNKEQAA</sequence>
<evidence type="ECO:0000256" key="6">
    <source>
        <dbReference type="ARBA" id="ARBA00022801"/>
    </source>
</evidence>
<comment type="subcellular location">
    <subcellularLocation>
        <location evidence="9">Cell membrane</location>
        <topology evidence="9">Multi-pass membrane protein</topology>
    </subcellularLocation>
</comment>
<accession>A0A2W4ZTQ1</accession>
<feature type="active site" evidence="9">
    <location>
        <position position="142"/>
    </location>
</feature>
<comment type="pathway">
    <text evidence="9">Protein modification; lipoprotein biosynthesis (signal peptide cleavage).</text>
</comment>